<sequence>MSGYHLCQVKKARHPYFIESISTNIFTIEELCFYLEKNIYLLDQTIINEKLLDWIRDELGLVRLYRKLYEQLENEETIGNFILPIFKEIGYLSHDEFRELQEKIRTIEIQPEDLRRKIKADYLVEYHMYNNAIQEYSTLLKKRNPGKMGVQFYAAVYANLASAYARLFLFEEAADCLWKSYETVRSNEIYRRYLATLSLFLSREDYEKRLDELKVPKVQREKIEAWLKESRQLPEEPETDEKERWKAVQTFLEEEKLAYHKSTCAS</sequence>
<dbReference type="RefSeq" id="WP_227614503.1">
    <property type="nucleotide sequence ID" value="NZ_JAJEPR010000005.1"/>
</dbReference>
<keyword evidence="2" id="KW-1185">Reference proteome</keyword>
<evidence type="ECO:0000313" key="2">
    <source>
        <dbReference type="Proteomes" id="UP001197875"/>
    </source>
</evidence>
<evidence type="ECO:0008006" key="3">
    <source>
        <dbReference type="Google" id="ProtNLM"/>
    </source>
</evidence>
<accession>A0AAE3J5C7</accession>
<dbReference type="Proteomes" id="UP001197875">
    <property type="component" value="Unassembled WGS sequence"/>
</dbReference>
<evidence type="ECO:0000313" key="1">
    <source>
        <dbReference type="EMBL" id="MCC2189057.1"/>
    </source>
</evidence>
<gene>
    <name evidence="1" type="ORF">LKD71_04340</name>
</gene>
<comment type="caution">
    <text evidence="1">The sequence shown here is derived from an EMBL/GenBank/DDBJ whole genome shotgun (WGS) entry which is preliminary data.</text>
</comment>
<dbReference type="InterPro" id="IPR011990">
    <property type="entry name" value="TPR-like_helical_dom_sf"/>
</dbReference>
<dbReference type="Gene3D" id="1.25.40.10">
    <property type="entry name" value="Tetratricopeptide repeat domain"/>
    <property type="match status" value="1"/>
</dbReference>
<proteinExistence type="predicted"/>
<dbReference type="AlphaFoldDB" id="A0AAE3J5C7"/>
<organism evidence="1 2">
    <name type="scientific">Fusicatenibacter faecihominis</name>
    <dbReference type="NCBI Taxonomy" id="2881276"/>
    <lineage>
        <taxon>Bacteria</taxon>
        <taxon>Bacillati</taxon>
        <taxon>Bacillota</taxon>
        <taxon>Clostridia</taxon>
        <taxon>Lachnospirales</taxon>
        <taxon>Lachnospiraceae</taxon>
        <taxon>Fusicatenibacter</taxon>
    </lineage>
</organism>
<dbReference type="EMBL" id="JAJEPR010000005">
    <property type="protein sequence ID" value="MCC2189057.1"/>
    <property type="molecule type" value="Genomic_DNA"/>
</dbReference>
<reference evidence="1 2" key="1">
    <citation type="submission" date="2021-10" db="EMBL/GenBank/DDBJ databases">
        <title>Anaerobic single-cell dispensing facilitates the cultivation of human gut bacteria.</title>
        <authorList>
            <person name="Afrizal A."/>
        </authorList>
    </citation>
    <scope>NUCLEOTIDE SEQUENCE [LARGE SCALE GENOMIC DNA]</scope>
    <source>
        <strain evidence="1 2">CLA-AA-H277</strain>
    </source>
</reference>
<dbReference type="SUPFAM" id="SSF48452">
    <property type="entry name" value="TPR-like"/>
    <property type="match status" value="1"/>
</dbReference>
<protein>
    <recommendedName>
        <fullName evidence="3">Tetratricopeptide repeat protein</fullName>
    </recommendedName>
</protein>
<name>A0AAE3J5C7_9FIRM</name>